<feature type="region of interest" description="Disordered" evidence="1">
    <location>
        <begin position="71"/>
        <end position="93"/>
    </location>
</feature>
<feature type="non-terminal residue" evidence="2">
    <location>
        <position position="201"/>
    </location>
</feature>
<feature type="compositionally biased region" description="Low complexity" evidence="1">
    <location>
        <begin position="72"/>
        <end position="92"/>
    </location>
</feature>
<comment type="caution">
    <text evidence="2">The sequence shown here is derived from an EMBL/GenBank/DDBJ whole genome shotgun (WGS) entry which is preliminary data.</text>
</comment>
<dbReference type="EMBL" id="CAJVQB010041766">
    <property type="protein sequence ID" value="CAG8829842.1"/>
    <property type="molecule type" value="Genomic_DNA"/>
</dbReference>
<dbReference type="Proteomes" id="UP000789901">
    <property type="component" value="Unassembled WGS sequence"/>
</dbReference>
<accession>A0ABN7WFA0</accession>
<reference evidence="2 3" key="1">
    <citation type="submission" date="2021-06" db="EMBL/GenBank/DDBJ databases">
        <authorList>
            <person name="Kallberg Y."/>
            <person name="Tangrot J."/>
            <person name="Rosling A."/>
        </authorList>
    </citation>
    <scope>NUCLEOTIDE SEQUENCE [LARGE SCALE GENOMIC DNA]</scope>
    <source>
        <strain evidence="2 3">120-4 pot B 10/14</strain>
    </source>
</reference>
<name>A0ABN7WFA0_GIGMA</name>
<protein>
    <submittedName>
        <fullName evidence="2">40996_t:CDS:1</fullName>
    </submittedName>
</protein>
<organism evidence="2 3">
    <name type="scientific">Gigaspora margarita</name>
    <dbReference type="NCBI Taxonomy" id="4874"/>
    <lineage>
        <taxon>Eukaryota</taxon>
        <taxon>Fungi</taxon>
        <taxon>Fungi incertae sedis</taxon>
        <taxon>Mucoromycota</taxon>
        <taxon>Glomeromycotina</taxon>
        <taxon>Glomeromycetes</taxon>
        <taxon>Diversisporales</taxon>
        <taxon>Gigasporaceae</taxon>
        <taxon>Gigaspora</taxon>
    </lineage>
</organism>
<proteinExistence type="predicted"/>
<gene>
    <name evidence="2" type="ORF">GMARGA_LOCUS30091</name>
</gene>
<evidence type="ECO:0000313" key="2">
    <source>
        <dbReference type="EMBL" id="CAG8829842.1"/>
    </source>
</evidence>
<evidence type="ECO:0000313" key="3">
    <source>
        <dbReference type="Proteomes" id="UP000789901"/>
    </source>
</evidence>
<keyword evidence="3" id="KW-1185">Reference proteome</keyword>
<feature type="non-terminal residue" evidence="2">
    <location>
        <position position="1"/>
    </location>
</feature>
<sequence>LPKEIITEYFKEYENEVKELRVYGIVVGELNVAGHQMFKIRLEEIEGNIVVDILVESPNVEEFLIDLEEFPSNSKSSSENDNSDNSNETNSSIGINWKEKPITIDPREPLNYPCDMIQKLKTTYGSFISKVATIDNVYLIAASLWDRKPQCIIATASTIANEEEVIRVVKNNSNSSTVKFIRPKIFHEYSKSKGAIDINNQ</sequence>
<evidence type="ECO:0000256" key="1">
    <source>
        <dbReference type="SAM" id="MobiDB-lite"/>
    </source>
</evidence>